<name>A0A2A6FCG6_9HYPH</name>
<comment type="subcellular location">
    <subcellularLocation>
        <location evidence="1">Cell membrane</location>
        <topology evidence="1">Multi-pass membrane protein</topology>
    </subcellularLocation>
</comment>
<protein>
    <submittedName>
        <fullName evidence="8">Chain-length determining protein</fullName>
    </submittedName>
</protein>
<evidence type="ECO:0000259" key="7">
    <source>
        <dbReference type="Pfam" id="PF02706"/>
    </source>
</evidence>
<sequence length="132" mass="14400">MSVQSAAADVDVDLRQLFASLARNWLRILVVALLVTGLAYALAWLATPHYKAETQIKIETGESVYTRPNNTNDNDKPILDEEGIATEVQVVSSSDILNQVALKLNLARLPEFDDAANMSTLSKFLVIAGLKS</sequence>
<feature type="domain" description="Polysaccharide chain length determinant N-terminal" evidence="7">
    <location>
        <begin position="11"/>
        <end position="101"/>
    </location>
</feature>
<dbReference type="Pfam" id="PF02706">
    <property type="entry name" value="Wzz"/>
    <property type="match status" value="1"/>
</dbReference>
<evidence type="ECO:0000313" key="9">
    <source>
        <dbReference type="Proteomes" id="UP000219182"/>
    </source>
</evidence>
<feature type="non-terminal residue" evidence="8">
    <location>
        <position position="132"/>
    </location>
</feature>
<evidence type="ECO:0000313" key="8">
    <source>
        <dbReference type="EMBL" id="PDQ19415.1"/>
    </source>
</evidence>
<dbReference type="Proteomes" id="UP000219182">
    <property type="component" value="Unassembled WGS sequence"/>
</dbReference>
<dbReference type="GO" id="GO:0004713">
    <property type="term" value="F:protein tyrosine kinase activity"/>
    <property type="evidence" value="ECO:0007669"/>
    <property type="project" value="TreeGrafter"/>
</dbReference>
<dbReference type="PANTHER" id="PTHR32309">
    <property type="entry name" value="TYROSINE-PROTEIN KINASE"/>
    <property type="match status" value="1"/>
</dbReference>
<proteinExistence type="predicted"/>
<keyword evidence="9" id="KW-1185">Reference proteome</keyword>
<dbReference type="GO" id="GO:0005886">
    <property type="term" value="C:plasma membrane"/>
    <property type="evidence" value="ECO:0007669"/>
    <property type="project" value="UniProtKB-SubCell"/>
</dbReference>
<evidence type="ECO:0000256" key="6">
    <source>
        <dbReference type="SAM" id="Phobius"/>
    </source>
</evidence>
<dbReference type="InterPro" id="IPR050445">
    <property type="entry name" value="Bact_polysacc_biosynth/exp"/>
</dbReference>
<evidence type="ECO:0000256" key="3">
    <source>
        <dbReference type="ARBA" id="ARBA00022692"/>
    </source>
</evidence>
<reference evidence="8 9" key="1">
    <citation type="submission" date="2017-09" db="EMBL/GenBank/DDBJ databases">
        <title>Mesorhizobum sanjuanii sp. nov. isolated from nodules of Lotus tenuis in saline-alkaline lowlands of Flooding Pampa.</title>
        <authorList>
            <person name="Sannazzaro A.I."/>
            <person name="Torres Tejerizo G.A."/>
            <person name="Fontana F."/>
            <person name="Cumpa Velazquez L.M."/>
            <person name="Hansen L."/>
            <person name="Pistorio M."/>
            <person name="Estrella M.J."/>
        </authorList>
    </citation>
    <scope>NUCLEOTIDE SEQUENCE [LARGE SCALE GENOMIC DNA]</scope>
    <source>
        <strain evidence="8 9">BSA136</strain>
    </source>
</reference>
<dbReference type="InterPro" id="IPR003856">
    <property type="entry name" value="LPS_length_determ_N"/>
</dbReference>
<evidence type="ECO:0000256" key="1">
    <source>
        <dbReference type="ARBA" id="ARBA00004651"/>
    </source>
</evidence>
<keyword evidence="2" id="KW-1003">Cell membrane</keyword>
<keyword evidence="3 6" id="KW-0812">Transmembrane</keyword>
<dbReference type="RefSeq" id="WP_245440882.1">
    <property type="nucleotide sequence ID" value="NZ_NWQG01000127.1"/>
</dbReference>
<dbReference type="PANTHER" id="PTHR32309:SF13">
    <property type="entry name" value="FERRIC ENTEROBACTIN TRANSPORT PROTEIN FEPE"/>
    <property type="match status" value="1"/>
</dbReference>
<dbReference type="EMBL" id="NWQG01000127">
    <property type="protein sequence ID" value="PDQ19415.1"/>
    <property type="molecule type" value="Genomic_DNA"/>
</dbReference>
<evidence type="ECO:0000256" key="5">
    <source>
        <dbReference type="ARBA" id="ARBA00023136"/>
    </source>
</evidence>
<feature type="transmembrane region" description="Helical" evidence="6">
    <location>
        <begin position="25"/>
        <end position="47"/>
    </location>
</feature>
<keyword evidence="5 6" id="KW-0472">Membrane</keyword>
<evidence type="ECO:0000256" key="2">
    <source>
        <dbReference type="ARBA" id="ARBA00022475"/>
    </source>
</evidence>
<organism evidence="8 9">
    <name type="scientific">Mesorhizobium sanjuanii</name>
    <dbReference type="NCBI Taxonomy" id="2037900"/>
    <lineage>
        <taxon>Bacteria</taxon>
        <taxon>Pseudomonadati</taxon>
        <taxon>Pseudomonadota</taxon>
        <taxon>Alphaproteobacteria</taxon>
        <taxon>Hyphomicrobiales</taxon>
        <taxon>Phyllobacteriaceae</taxon>
        <taxon>Mesorhizobium</taxon>
    </lineage>
</organism>
<gene>
    <name evidence="8" type="ORF">CN311_19625</name>
</gene>
<accession>A0A2A6FCG6</accession>
<comment type="caution">
    <text evidence="8">The sequence shown here is derived from an EMBL/GenBank/DDBJ whole genome shotgun (WGS) entry which is preliminary data.</text>
</comment>
<keyword evidence="4 6" id="KW-1133">Transmembrane helix</keyword>
<evidence type="ECO:0000256" key="4">
    <source>
        <dbReference type="ARBA" id="ARBA00022989"/>
    </source>
</evidence>
<dbReference type="AlphaFoldDB" id="A0A2A6FCG6"/>